<dbReference type="PANTHER" id="PTHR42836">
    <property type="entry name" value="7-CARBOXY-7-DEAZAGUANINE SYNTHASE"/>
    <property type="match status" value="1"/>
</dbReference>
<keyword evidence="7 8" id="KW-0456">Lyase</keyword>
<dbReference type="InterPro" id="IPR013785">
    <property type="entry name" value="Aldolase_TIM"/>
</dbReference>
<dbReference type="GO" id="GO:0051539">
    <property type="term" value="F:4 iron, 4 sulfur cluster binding"/>
    <property type="evidence" value="ECO:0007669"/>
    <property type="project" value="UniProtKB-UniRule"/>
</dbReference>
<accession>A0A931BKG5</accession>
<protein>
    <recommendedName>
        <fullName evidence="8">7-carboxy-7-deazaguanine synthase</fullName>
        <shortName evidence="8">CDG synthase</shortName>
        <ecNumber evidence="8">4.3.99.3</ecNumber>
    </recommendedName>
    <alternativeName>
        <fullName evidence="8">Queuosine biosynthesis protein QueE</fullName>
    </alternativeName>
</protein>
<evidence type="ECO:0000256" key="5">
    <source>
        <dbReference type="ARBA" id="ARBA00023004"/>
    </source>
</evidence>
<keyword evidence="2 8" id="KW-0949">S-adenosyl-L-methionine</keyword>
<feature type="binding site" evidence="8">
    <location>
        <begin position="21"/>
        <end position="23"/>
    </location>
    <ligand>
        <name>substrate</name>
    </ligand>
</feature>
<comment type="catalytic activity">
    <reaction evidence="8">
        <text>6-carboxy-5,6,7,8-tetrahydropterin + H(+) = 7-carboxy-7-carbaguanine + NH4(+)</text>
        <dbReference type="Rhea" id="RHEA:27974"/>
        <dbReference type="ChEBI" id="CHEBI:15378"/>
        <dbReference type="ChEBI" id="CHEBI:28938"/>
        <dbReference type="ChEBI" id="CHEBI:61032"/>
        <dbReference type="ChEBI" id="CHEBI:61036"/>
        <dbReference type="EC" id="4.3.99.3"/>
    </reaction>
</comment>
<reference evidence="10" key="1">
    <citation type="submission" date="2020-11" db="EMBL/GenBank/DDBJ databases">
        <authorList>
            <person name="Kim M.K."/>
        </authorList>
    </citation>
    <scope>NUCLEOTIDE SEQUENCE</scope>
    <source>
        <strain evidence="10">BT350</strain>
    </source>
</reference>
<keyword evidence="6 8" id="KW-0411">Iron-sulfur</keyword>
<dbReference type="HAMAP" id="MF_00917">
    <property type="entry name" value="QueE"/>
    <property type="match status" value="1"/>
</dbReference>
<dbReference type="SFLD" id="SFLDF00357">
    <property type="entry name" value="ExsD-like"/>
    <property type="match status" value="1"/>
</dbReference>
<comment type="cofactor">
    <cofactor evidence="8">
        <name>Mg(2+)</name>
        <dbReference type="ChEBI" id="CHEBI:18420"/>
    </cofactor>
</comment>
<sequence>MGGIPSMKGSIRISEIFGPTVQGEGPLIGRPTVFVRTGGCDYRCSWCDTLYAVLPEFREEWTLMSPAAILAQVEHLAGSTPVLVSLSGGNPALQPLAPLIEQGHRKGHTFALETQGSVPQPWFAALDWLMLSPKPPSSEMTTDWQALDDCISAAAGGPHCALKVVVFDEDDYAYARFAACRYPTLPVYLQVGNPAPLVTHTGPGSEEANIDDVMRGFRWLVDKVTADRWYAATVLPQLHVLAWGNRRGF</sequence>
<feature type="binding site" evidence="8">
    <location>
        <position position="44"/>
    </location>
    <ligand>
        <name>[4Fe-4S] cluster</name>
        <dbReference type="ChEBI" id="CHEBI:49883"/>
        <note>4Fe-4S-S-AdoMet</note>
    </ligand>
</feature>
<dbReference type="Pfam" id="PF04055">
    <property type="entry name" value="Radical_SAM"/>
    <property type="match status" value="1"/>
</dbReference>
<comment type="cofactor">
    <cofactor evidence="8">
        <name>S-adenosyl-L-methionine</name>
        <dbReference type="ChEBI" id="CHEBI:59789"/>
    </cofactor>
    <text evidence="8">Binds 1 S-adenosyl-L-methionine per subunit.</text>
</comment>
<feature type="binding site" evidence="8">
    <location>
        <position position="49"/>
    </location>
    <ligand>
        <name>Mg(2+)</name>
        <dbReference type="ChEBI" id="CHEBI:18420"/>
    </ligand>
</feature>
<keyword evidence="4 8" id="KW-0460">Magnesium</keyword>
<evidence type="ECO:0000313" key="11">
    <source>
        <dbReference type="Proteomes" id="UP000599312"/>
    </source>
</evidence>
<dbReference type="InterPro" id="IPR058240">
    <property type="entry name" value="rSAM_sf"/>
</dbReference>
<comment type="caution">
    <text evidence="8">Lacks conserved residue(s) required for the propagation of feature annotation.</text>
</comment>
<evidence type="ECO:0000256" key="3">
    <source>
        <dbReference type="ARBA" id="ARBA00022723"/>
    </source>
</evidence>
<keyword evidence="3 8" id="KW-0479">Metal-binding</keyword>
<dbReference type="PANTHER" id="PTHR42836:SF1">
    <property type="entry name" value="7-CARBOXY-7-DEAZAGUANINE SYNTHASE"/>
    <property type="match status" value="1"/>
</dbReference>
<dbReference type="InterPro" id="IPR024924">
    <property type="entry name" value="7-CO-7-deazaguanine_synth-like"/>
</dbReference>
<evidence type="ECO:0000313" key="10">
    <source>
        <dbReference type="EMBL" id="MBF9232891.1"/>
    </source>
</evidence>
<comment type="pathway">
    <text evidence="8">Purine metabolism; 7-cyano-7-deazaguanine biosynthesis.</text>
</comment>
<feature type="binding site" evidence="8">
    <location>
        <position position="40"/>
    </location>
    <ligand>
        <name>[4Fe-4S] cluster</name>
        <dbReference type="ChEBI" id="CHEBI:49883"/>
        <note>4Fe-4S-S-AdoMet</note>
    </ligand>
</feature>
<dbReference type="PIRSF" id="PIRSF000370">
    <property type="entry name" value="QueE"/>
    <property type="match status" value="1"/>
</dbReference>
<keyword evidence="1 8" id="KW-0004">4Fe-4S</keyword>
<dbReference type="GO" id="GO:1904047">
    <property type="term" value="F:S-adenosyl-L-methionine binding"/>
    <property type="evidence" value="ECO:0007669"/>
    <property type="project" value="UniProtKB-UniRule"/>
</dbReference>
<dbReference type="EC" id="4.3.99.3" evidence="8"/>
<keyword evidence="11" id="KW-1185">Reference proteome</keyword>
<feature type="binding site" evidence="8">
    <location>
        <begin position="46"/>
        <end position="48"/>
    </location>
    <ligand>
        <name>S-adenosyl-L-methionine</name>
        <dbReference type="ChEBI" id="CHEBI:59789"/>
    </ligand>
</feature>
<keyword evidence="5 8" id="KW-0408">Iron</keyword>
<dbReference type="InterPro" id="IPR017742">
    <property type="entry name" value="Deazaguanine_synth"/>
</dbReference>
<comment type="subunit">
    <text evidence="8">Homodimer.</text>
</comment>
<feature type="binding site" evidence="8">
    <location>
        <position position="89"/>
    </location>
    <ligand>
        <name>S-adenosyl-L-methionine</name>
        <dbReference type="ChEBI" id="CHEBI:59789"/>
    </ligand>
</feature>
<dbReference type="Gene3D" id="3.20.20.70">
    <property type="entry name" value="Aldolase class I"/>
    <property type="match status" value="1"/>
</dbReference>
<name>A0A931BKG5_9HYPH</name>
<evidence type="ECO:0000259" key="9">
    <source>
        <dbReference type="PROSITE" id="PS51918"/>
    </source>
</evidence>
<dbReference type="NCBIfam" id="TIGR03365">
    <property type="entry name" value="Bsubt_queE"/>
    <property type="match status" value="1"/>
</dbReference>
<dbReference type="Proteomes" id="UP000599312">
    <property type="component" value="Unassembled WGS sequence"/>
</dbReference>
<evidence type="ECO:0000256" key="6">
    <source>
        <dbReference type="ARBA" id="ARBA00023014"/>
    </source>
</evidence>
<evidence type="ECO:0000256" key="1">
    <source>
        <dbReference type="ARBA" id="ARBA00022485"/>
    </source>
</evidence>
<evidence type="ECO:0000256" key="8">
    <source>
        <dbReference type="HAMAP-Rule" id="MF_00917"/>
    </source>
</evidence>
<evidence type="ECO:0000256" key="4">
    <source>
        <dbReference type="ARBA" id="ARBA00022842"/>
    </source>
</evidence>
<comment type="similarity">
    <text evidence="8">Belongs to the radical SAM superfamily. 7-carboxy-7-deazaguanine synthase family.</text>
</comment>
<feature type="binding site" evidence="8">
    <location>
        <position position="87"/>
    </location>
    <ligand>
        <name>substrate</name>
    </ligand>
</feature>
<gene>
    <name evidence="8 10" type="primary">queE</name>
    <name evidence="10" type="ORF">I2H38_05805</name>
</gene>
<dbReference type="PROSITE" id="PS51918">
    <property type="entry name" value="RADICAL_SAM"/>
    <property type="match status" value="1"/>
</dbReference>
<dbReference type="AlphaFoldDB" id="A0A931BKG5"/>
<feature type="binding site" evidence="8">
    <location>
        <begin position="132"/>
        <end position="134"/>
    </location>
    <ligand>
        <name>S-adenosyl-L-methionine</name>
        <dbReference type="ChEBI" id="CHEBI:59789"/>
    </ligand>
</feature>
<dbReference type="GO" id="GO:0016840">
    <property type="term" value="F:carbon-nitrogen lyase activity"/>
    <property type="evidence" value="ECO:0007669"/>
    <property type="project" value="UniProtKB-UniRule"/>
</dbReference>
<dbReference type="InterPro" id="IPR007197">
    <property type="entry name" value="rSAM"/>
</dbReference>
<keyword evidence="8" id="KW-0671">Queuosine biosynthesis</keyword>
<dbReference type="GO" id="GO:0008616">
    <property type="term" value="P:tRNA queuosine(34) biosynthetic process"/>
    <property type="evidence" value="ECO:0007669"/>
    <property type="project" value="UniProtKB-UniRule"/>
</dbReference>
<dbReference type="RefSeq" id="WP_196270877.1">
    <property type="nucleotide sequence ID" value="NZ_JADQDO010000002.1"/>
</dbReference>
<feature type="binding site" evidence="8">
    <location>
        <position position="36"/>
    </location>
    <ligand>
        <name>substrate</name>
    </ligand>
</feature>
<feature type="domain" description="Radical SAM core" evidence="9">
    <location>
        <begin position="27"/>
        <end position="245"/>
    </location>
</feature>
<dbReference type="EMBL" id="JADQDO010000002">
    <property type="protein sequence ID" value="MBF9232891.1"/>
    <property type="molecule type" value="Genomic_DNA"/>
</dbReference>
<evidence type="ECO:0000256" key="2">
    <source>
        <dbReference type="ARBA" id="ARBA00022691"/>
    </source>
</evidence>
<dbReference type="GO" id="GO:0000287">
    <property type="term" value="F:magnesium ion binding"/>
    <property type="evidence" value="ECO:0007669"/>
    <property type="project" value="UniProtKB-UniRule"/>
</dbReference>
<feature type="binding site" evidence="8">
    <location>
        <position position="47"/>
    </location>
    <ligand>
        <name>[4Fe-4S] cluster</name>
        <dbReference type="ChEBI" id="CHEBI:49883"/>
        <note>4Fe-4S-S-AdoMet</note>
    </ligand>
</feature>
<proteinExistence type="inferred from homology"/>
<comment type="caution">
    <text evidence="10">The sequence shown here is derived from an EMBL/GenBank/DDBJ whole genome shotgun (WGS) entry which is preliminary data.</text>
</comment>
<comment type="function">
    <text evidence="8">Catalyzes the complex heterocyclic radical-mediated conversion of 6-carboxy-5,6,7,8-tetrahydropterin (CPH4) to 7-carboxy-7-deazaguanine (CDG), a step common to the biosynthetic pathways of all 7-deazapurine-containing compounds.</text>
</comment>
<organism evidence="10 11">
    <name type="scientific">Microvirga alba</name>
    <dbReference type="NCBI Taxonomy" id="2791025"/>
    <lineage>
        <taxon>Bacteria</taxon>
        <taxon>Pseudomonadati</taxon>
        <taxon>Pseudomonadota</taxon>
        <taxon>Alphaproteobacteria</taxon>
        <taxon>Hyphomicrobiales</taxon>
        <taxon>Methylobacteriaceae</taxon>
        <taxon>Microvirga</taxon>
    </lineage>
</organism>
<dbReference type="SFLD" id="SFLDS00029">
    <property type="entry name" value="Radical_SAM"/>
    <property type="match status" value="1"/>
</dbReference>
<evidence type="ECO:0000256" key="7">
    <source>
        <dbReference type="ARBA" id="ARBA00023239"/>
    </source>
</evidence>
<dbReference type="SUPFAM" id="SSF102114">
    <property type="entry name" value="Radical SAM enzymes"/>
    <property type="match status" value="1"/>
</dbReference>
<comment type="cofactor">
    <cofactor evidence="8">
        <name>[4Fe-4S] cluster</name>
        <dbReference type="ChEBI" id="CHEBI:49883"/>
    </cofactor>
    <text evidence="8">Binds 1 [4Fe-4S] cluster. The cluster is coordinated with 3 cysteines and an exchangeable S-adenosyl-L-methionine.</text>
</comment>